<dbReference type="EMBL" id="JAROKS010000011">
    <property type="protein sequence ID" value="KAK1800003.1"/>
    <property type="molecule type" value="Genomic_DNA"/>
</dbReference>
<reference evidence="1" key="1">
    <citation type="submission" date="2023-03" db="EMBL/GenBank/DDBJ databases">
        <title>Electrophorus voltai genome.</title>
        <authorList>
            <person name="Bian C."/>
        </authorList>
    </citation>
    <scope>NUCLEOTIDE SEQUENCE</scope>
    <source>
        <strain evidence="1">CB-2022</strain>
        <tissue evidence="1">Muscle</tissue>
    </source>
</reference>
<sequence>MRPGVGTLHLCRANQNNSHEQQLAATRRLPTDPAGHGLIQWVLLRCVVFLLFG</sequence>
<name>A0AAD8ZKW2_9TELE</name>
<feature type="non-terminal residue" evidence="1">
    <location>
        <position position="53"/>
    </location>
</feature>
<dbReference type="Proteomes" id="UP001239994">
    <property type="component" value="Unassembled WGS sequence"/>
</dbReference>
<proteinExistence type="predicted"/>
<evidence type="ECO:0000313" key="2">
    <source>
        <dbReference type="Proteomes" id="UP001239994"/>
    </source>
</evidence>
<accession>A0AAD8ZKW2</accession>
<protein>
    <submittedName>
        <fullName evidence="1">Uncharacterized protein</fullName>
    </submittedName>
</protein>
<comment type="caution">
    <text evidence="1">The sequence shown here is derived from an EMBL/GenBank/DDBJ whole genome shotgun (WGS) entry which is preliminary data.</text>
</comment>
<keyword evidence="2" id="KW-1185">Reference proteome</keyword>
<evidence type="ECO:0000313" key="1">
    <source>
        <dbReference type="EMBL" id="KAK1800003.1"/>
    </source>
</evidence>
<gene>
    <name evidence="1" type="ORF">P4O66_006515</name>
</gene>
<organism evidence="1 2">
    <name type="scientific">Electrophorus voltai</name>
    <dbReference type="NCBI Taxonomy" id="2609070"/>
    <lineage>
        <taxon>Eukaryota</taxon>
        <taxon>Metazoa</taxon>
        <taxon>Chordata</taxon>
        <taxon>Craniata</taxon>
        <taxon>Vertebrata</taxon>
        <taxon>Euteleostomi</taxon>
        <taxon>Actinopterygii</taxon>
        <taxon>Neopterygii</taxon>
        <taxon>Teleostei</taxon>
        <taxon>Ostariophysi</taxon>
        <taxon>Gymnotiformes</taxon>
        <taxon>Gymnotoidei</taxon>
        <taxon>Gymnotidae</taxon>
        <taxon>Electrophorus</taxon>
    </lineage>
</organism>
<dbReference type="AlphaFoldDB" id="A0AAD8ZKW2"/>